<evidence type="ECO:0000256" key="9">
    <source>
        <dbReference type="ARBA" id="ARBA00022833"/>
    </source>
</evidence>
<evidence type="ECO:0000256" key="10">
    <source>
        <dbReference type="ARBA" id="ARBA00022840"/>
    </source>
</evidence>
<evidence type="ECO:0000256" key="14">
    <source>
        <dbReference type="ARBA" id="ARBA00048359"/>
    </source>
</evidence>
<evidence type="ECO:0000256" key="8">
    <source>
        <dbReference type="ARBA" id="ARBA00022741"/>
    </source>
</evidence>
<dbReference type="FunFam" id="3.40.50.620:FF:000063">
    <property type="entry name" value="Isoleucine--tRNA ligase"/>
    <property type="match status" value="1"/>
</dbReference>
<feature type="domain" description="Methionyl/Valyl/Leucyl/Isoleucyl-tRNA synthetase anticodon-binding" evidence="17">
    <location>
        <begin position="775"/>
        <end position="936"/>
    </location>
</feature>
<name>A0A7W5ZNC9_9BACT</name>
<dbReference type="SUPFAM" id="SSF50677">
    <property type="entry name" value="ValRS/IleRS/LeuRS editing domain"/>
    <property type="match status" value="1"/>
</dbReference>
<evidence type="ECO:0000259" key="17">
    <source>
        <dbReference type="Pfam" id="PF08264"/>
    </source>
</evidence>
<dbReference type="GO" id="GO:0005737">
    <property type="term" value="C:cytoplasm"/>
    <property type="evidence" value="ECO:0007669"/>
    <property type="project" value="UniProtKB-SubCell"/>
</dbReference>
<dbReference type="Pfam" id="PF08264">
    <property type="entry name" value="Anticodon_1"/>
    <property type="match status" value="1"/>
</dbReference>
<evidence type="ECO:0000259" key="16">
    <source>
        <dbReference type="Pfam" id="PF00133"/>
    </source>
</evidence>
<dbReference type="GO" id="GO:0004822">
    <property type="term" value="F:isoleucine-tRNA ligase activity"/>
    <property type="evidence" value="ECO:0007669"/>
    <property type="project" value="UniProtKB-UniRule"/>
</dbReference>
<feature type="domain" description="Aminoacyl-tRNA synthetase class Ia" evidence="16">
    <location>
        <begin position="18"/>
        <end position="724"/>
    </location>
</feature>
<evidence type="ECO:0000256" key="12">
    <source>
        <dbReference type="ARBA" id="ARBA00023146"/>
    </source>
</evidence>
<dbReference type="InterPro" id="IPR023586">
    <property type="entry name" value="Ile-tRNA-ligase_type2"/>
</dbReference>
<keyword evidence="19" id="KW-1185">Reference proteome</keyword>
<evidence type="ECO:0000256" key="4">
    <source>
        <dbReference type="ARBA" id="ARBA00011245"/>
    </source>
</evidence>
<dbReference type="GO" id="GO:0008270">
    <property type="term" value="F:zinc ion binding"/>
    <property type="evidence" value="ECO:0007669"/>
    <property type="project" value="UniProtKB-UniRule"/>
</dbReference>
<dbReference type="Gene3D" id="1.10.730.10">
    <property type="entry name" value="Isoleucyl-tRNA Synthetase, Domain 1"/>
    <property type="match status" value="1"/>
</dbReference>
<evidence type="ECO:0000256" key="1">
    <source>
        <dbReference type="ARBA" id="ARBA00001947"/>
    </source>
</evidence>
<gene>
    <name evidence="15" type="primary">ileS</name>
    <name evidence="18" type="ORF">FHS57_002833</name>
</gene>
<evidence type="ECO:0000256" key="11">
    <source>
        <dbReference type="ARBA" id="ARBA00022917"/>
    </source>
</evidence>
<dbReference type="EMBL" id="JACIBY010000005">
    <property type="protein sequence ID" value="MBB3838827.1"/>
    <property type="molecule type" value="Genomic_DNA"/>
</dbReference>
<feature type="short sequence motif" description="'HIGH' region" evidence="15">
    <location>
        <begin position="48"/>
        <end position="58"/>
    </location>
</feature>
<dbReference type="GO" id="GO:0005524">
    <property type="term" value="F:ATP binding"/>
    <property type="evidence" value="ECO:0007669"/>
    <property type="project" value="UniProtKB-UniRule"/>
</dbReference>
<dbReference type="Pfam" id="PF19302">
    <property type="entry name" value="DUF5915"/>
    <property type="match status" value="1"/>
</dbReference>
<evidence type="ECO:0000313" key="19">
    <source>
        <dbReference type="Proteomes" id="UP000541352"/>
    </source>
</evidence>
<dbReference type="EC" id="6.1.1.5" evidence="15"/>
<evidence type="ECO:0000313" key="18">
    <source>
        <dbReference type="EMBL" id="MBB3838827.1"/>
    </source>
</evidence>
<comment type="catalytic activity">
    <reaction evidence="14 15">
        <text>tRNA(Ile) + L-isoleucine + ATP = L-isoleucyl-tRNA(Ile) + AMP + diphosphate</text>
        <dbReference type="Rhea" id="RHEA:11060"/>
        <dbReference type="Rhea" id="RHEA-COMP:9666"/>
        <dbReference type="Rhea" id="RHEA-COMP:9695"/>
        <dbReference type="ChEBI" id="CHEBI:30616"/>
        <dbReference type="ChEBI" id="CHEBI:33019"/>
        <dbReference type="ChEBI" id="CHEBI:58045"/>
        <dbReference type="ChEBI" id="CHEBI:78442"/>
        <dbReference type="ChEBI" id="CHEBI:78528"/>
        <dbReference type="ChEBI" id="CHEBI:456215"/>
        <dbReference type="EC" id="6.1.1.5"/>
    </reaction>
</comment>
<organism evidence="18 19">
    <name type="scientific">Runella defluvii</name>
    <dbReference type="NCBI Taxonomy" id="370973"/>
    <lineage>
        <taxon>Bacteria</taxon>
        <taxon>Pseudomonadati</taxon>
        <taxon>Bacteroidota</taxon>
        <taxon>Cytophagia</taxon>
        <taxon>Cytophagales</taxon>
        <taxon>Spirosomataceae</taxon>
        <taxon>Runella</taxon>
    </lineage>
</organism>
<keyword evidence="6 15" id="KW-0436">Ligase</keyword>
<comment type="function">
    <text evidence="13 15">Catalyzes the attachment of isoleucine to tRNA(Ile). As IleRS can inadvertently accommodate and process structurally similar amino acids such as valine, to avoid such errors it has two additional distinct tRNA(Ile)-dependent editing activities. One activity is designated as 'pretransfer' editing and involves the hydrolysis of activated Val-AMP. The other activity is designated 'posttransfer' editing and involves deacylation of mischarged Val-tRNA(Ile).</text>
</comment>
<keyword evidence="12 15" id="KW-0030">Aminoacyl-tRNA synthetase</keyword>
<comment type="domain">
    <text evidence="15">IleRS has two distinct active sites: one for aminoacylation and one for editing. The misactivated valine is translocated from the active site to the editing site, which sterically excludes the correctly activated isoleucine. The single editing site contains two valyl binding pockets, one specific for each substrate (Val-AMP or Val-tRNA(Ile)).</text>
</comment>
<dbReference type="SUPFAM" id="SSF52374">
    <property type="entry name" value="Nucleotidylyl transferase"/>
    <property type="match status" value="1"/>
</dbReference>
<dbReference type="GO" id="GO:0002161">
    <property type="term" value="F:aminoacyl-tRNA deacylase activity"/>
    <property type="evidence" value="ECO:0007669"/>
    <property type="project" value="InterPro"/>
</dbReference>
<evidence type="ECO:0000256" key="13">
    <source>
        <dbReference type="ARBA" id="ARBA00025217"/>
    </source>
</evidence>
<accession>A0A7W5ZNC9</accession>
<reference evidence="18 19" key="1">
    <citation type="submission" date="2020-08" db="EMBL/GenBank/DDBJ databases">
        <title>Genomic Encyclopedia of Type Strains, Phase IV (KMG-IV): sequencing the most valuable type-strain genomes for metagenomic binning, comparative biology and taxonomic classification.</title>
        <authorList>
            <person name="Goeker M."/>
        </authorList>
    </citation>
    <scope>NUCLEOTIDE SEQUENCE [LARGE SCALE GENOMIC DNA]</scope>
    <source>
        <strain evidence="18 19">DSM 17976</strain>
    </source>
</reference>
<keyword evidence="10 15" id="KW-0067">ATP-binding</keyword>
<dbReference type="PANTHER" id="PTHR42780:SF1">
    <property type="entry name" value="ISOLEUCINE--TRNA LIGASE, CYTOPLASMIC"/>
    <property type="match status" value="1"/>
</dbReference>
<comment type="similarity">
    <text evidence="3 15">Belongs to the class-I aminoacyl-tRNA synthetase family. IleS type 2 subfamily.</text>
</comment>
<keyword evidence="11 15" id="KW-0648">Protein biosynthesis</keyword>
<evidence type="ECO:0000256" key="2">
    <source>
        <dbReference type="ARBA" id="ARBA00004496"/>
    </source>
</evidence>
<dbReference type="NCBIfam" id="TIGR00392">
    <property type="entry name" value="ileS"/>
    <property type="match status" value="1"/>
</dbReference>
<dbReference type="Gene3D" id="3.40.50.620">
    <property type="entry name" value="HUPs"/>
    <property type="match status" value="2"/>
</dbReference>
<keyword evidence="7 15" id="KW-0479">Metal-binding</keyword>
<dbReference type="InterPro" id="IPR033709">
    <property type="entry name" value="Anticodon_Ile_ABEc"/>
</dbReference>
<dbReference type="Proteomes" id="UP000541352">
    <property type="component" value="Unassembled WGS sequence"/>
</dbReference>
<evidence type="ECO:0000256" key="5">
    <source>
        <dbReference type="ARBA" id="ARBA00022490"/>
    </source>
</evidence>
<dbReference type="InterPro" id="IPR002300">
    <property type="entry name" value="aa-tRNA-synth_Ia"/>
</dbReference>
<feature type="short sequence motif" description="'KMSKS' region" evidence="15">
    <location>
        <begin position="687"/>
        <end position="691"/>
    </location>
</feature>
<keyword evidence="8 15" id="KW-0547">Nucleotide-binding</keyword>
<keyword evidence="9 15" id="KW-0862">Zinc</keyword>
<dbReference type="PRINTS" id="PR00984">
    <property type="entry name" value="TRNASYNTHILE"/>
</dbReference>
<comment type="caution">
    <text evidence="18">The sequence shown here is derived from an EMBL/GenBank/DDBJ whole genome shotgun (WGS) entry which is preliminary data.</text>
</comment>
<evidence type="ECO:0000256" key="3">
    <source>
        <dbReference type="ARBA" id="ARBA00007078"/>
    </source>
</evidence>
<comment type="cofactor">
    <cofactor evidence="1 15">
        <name>Zn(2+)</name>
        <dbReference type="ChEBI" id="CHEBI:29105"/>
    </cofactor>
</comment>
<comment type="subunit">
    <text evidence="4 15">Monomer.</text>
</comment>
<dbReference type="RefSeq" id="WP_183974564.1">
    <property type="nucleotide sequence ID" value="NZ_JACIBY010000005.1"/>
</dbReference>
<comment type="subcellular location">
    <subcellularLocation>
        <location evidence="2 15">Cytoplasm</location>
    </subcellularLocation>
</comment>
<evidence type="ECO:0000256" key="6">
    <source>
        <dbReference type="ARBA" id="ARBA00022598"/>
    </source>
</evidence>
<dbReference type="InterPro" id="IPR009008">
    <property type="entry name" value="Val/Leu/Ile-tRNA-synth_edit"/>
</dbReference>
<dbReference type="AlphaFoldDB" id="A0A7W5ZNC9"/>
<dbReference type="CDD" id="cd07961">
    <property type="entry name" value="Anticodon_Ia_Ile_ABEc"/>
    <property type="match status" value="1"/>
</dbReference>
<dbReference type="PANTHER" id="PTHR42780">
    <property type="entry name" value="SOLEUCYL-TRNA SYNTHETASE"/>
    <property type="match status" value="1"/>
</dbReference>
<proteinExistence type="inferred from homology"/>
<dbReference type="Pfam" id="PF00133">
    <property type="entry name" value="tRNA-synt_1"/>
    <property type="match status" value="1"/>
</dbReference>
<protein>
    <recommendedName>
        <fullName evidence="15">Isoleucine--tRNA ligase</fullName>
        <ecNumber evidence="15">6.1.1.5</ecNumber>
    </recommendedName>
    <alternativeName>
        <fullName evidence="15">Isoleucyl-tRNA synthetase</fullName>
        <shortName evidence="15">IleRS</shortName>
    </alternativeName>
</protein>
<evidence type="ECO:0000256" key="15">
    <source>
        <dbReference type="HAMAP-Rule" id="MF_02003"/>
    </source>
</evidence>
<dbReference type="SUPFAM" id="SSF47323">
    <property type="entry name" value="Anticodon-binding domain of a subclass of class I aminoacyl-tRNA synthetases"/>
    <property type="match status" value="2"/>
</dbReference>
<keyword evidence="5 15" id="KW-0963">Cytoplasm</keyword>
<dbReference type="InterPro" id="IPR014729">
    <property type="entry name" value="Rossmann-like_a/b/a_fold"/>
</dbReference>
<dbReference type="InterPro" id="IPR002301">
    <property type="entry name" value="Ile-tRNA-ligase"/>
</dbReference>
<dbReference type="InterPro" id="IPR013155">
    <property type="entry name" value="M/V/L/I-tRNA-synth_anticd-bd"/>
</dbReference>
<sequence length="1150" mass="131386">MNYKEYKGLDYAQVGKEILQFWKENQIFEKSVEVREGSPSFTFYEGPPSANGTPGIHHVMARTIKDIFCRYKTLQGYQVKRKGGWDTHGLPIELQVEKELGIRKDDIGVKISIEDYNKKCREAVMRFTDLWLTMTEKMGYWVDMDDPYVTYKNDYIETLWWLLKQLYDQGLLYKGYTIQPYSPAAGTGLSSHELNQPGTYKDVKDTTIVAQFKVKLTGKSAYLFDTADSDEVYILAWTTTPWTLPANSALTVGKDITYVLIKTFNPYTFLPINVVLAKDLVGKYFSEKGKDGDFAAYKDGDKVIPWSVLMEFKGEHLEDIQYEQLLPYVQPLQDADKAFRVILGDFVTTEDGTGVVHTSPTFGADDFRVAKANGVPAIMVRDESGKEVPIVDRQGRFVKEVGEFGGRFVKEEYYSTEERNEPDFRPTDVLIAIKLKEENRAFKVEKYEHPYPHCWRTDKPVLYYPLDSWFIATTKKKDRLVELNKTINWNPESTGTGRFGNWLENLVDWNLSRSRYWGTPLPIWRSETGEEACIGSVEELTNELQKAIDSGALSPEQQAKNASFLQSKGTEAFDLHRPYVDEIFLVSASGKVMFREPDLIDVWFDSGAMPYAQFHFPFENLDKYPQSMGGTASESKTSFPADFISEGVDQTRGWFFTLHAIAGLLFDSVSFENVVSTGLVLDKNGNKMSKRLGNAIDPFETIDKYGPDATRWYMITNAEPWDNLKFNLDGIAEVQRKFFGTLFNTYNFFALYANLDGYKVEQFNRVPREQLSELDRWIISKVYTLVKNVGEQFDGYNPTKAGRLIQDFVCDDLSNWYVRLNRRRFWQGEMTDDKRAAYETLQHCLAAVAQLMSPIAPFFADWLYRNLTDHVRAESIEKNTPFKHESVHFTEWHTYDEFWVDAELEQSMQLAQDICSLVHSLRKGHKIKVRQPLTKVLIPVLSDKVREQIEHVAPIIMSEVNVKGVEFVSDDSGILKKKIKPNFKALGPKYGKNMKAVGEVINAMNEEQIREIERNGQVTLTGGDTTFEILLAEIEILTEDVPGWLVASQGSLTVALDVTITDELRREGIARDVVNRIQNLRKDSGFEVTDKIAIQLENNNAELADAVATNKSYICQEVQAVQLDLVADLNGSASEIEMDEFLLKVKIEVV</sequence>
<dbReference type="InterPro" id="IPR009080">
    <property type="entry name" value="tRNAsynth_Ia_anticodon-bd"/>
</dbReference>
<dbReference type="GO" id="GO:0000049">
    <property type="term" value="F:tRNA binding"/>
    <property type="evidence" value="ECO:0007669"/>
    <property type="project" value="InterPro"/>
</dbReference>
<feature type="binding site" evidence="15">
    <location>
        <position position="690"/>
    </location>
    <ligand>
        <name>ATP</name>
        <dbReference type="ChEBI" id="CHEBI:30616"/>
    </ligand>
</feature>
<dbReference type="Gene3D" id="3.30.720.200">
    <property type="match status" value="1"/>
</dbReference>
<evidence type="ECO:0000256" key="7">
    <source>
        <dbReference type="ARBA" id="ARBA00022723"/>
    </source>
</evidence>
<dbReference type="GO" id="GO:0006428">
    <property type="term" value="P:isoleucyl-tRNA aminoacylation"/>
    <property type="evidence" value="ECO:0007669"/>
    <property type="project" value="UniProtKB-UniRule"/>
</dbReference>
<dbReference type="HAMAP" id="MF_02003">
    <property type="entry name" value="Ile_tRNA_synth_type2"/>
    <property type="match status" value="1"/>
</dbReference>